<keyword evidence="1" id="KW-0472">Membrane</keyword>
<proteinExistence type="predicted"/>
<keyword evidence="3" id="KW-1185">Reference proteome</keyword>
<feature type="transmembrane region" description="Helical" evidence="1">
    <location>
        <begin position="49"/>
        <end position="68"/>
    </location>
</feature>
<dbReference type="EMBL" id="JAACJM010000031">
    <property type="protein sequence ID" value="KAF5364828.1"/>
    <property type="molecule type" value="Genomic_DNA"/>
</dbReference>
<organism evidence="2 3">
    <name type="scientific">Tetrapyrgos nigripes</name>
    <dbReference type="NCBI Taxonomy" id="182062"/>
    <lineage>
        <taxon>Eukaryota</taxon>
        <taxon>Fungi</taxon>
        <taxon>Dikarya</taxon>
        <taxon>Basidiomycota</taxon>
        <taxon>Agaricomycotina</taxon>
        <taxon>Agaricomycetes</taxon>
        <taxon>Agaricomycetidae</taxon>
        <taxon>Agaricales</taxon>
        <taxon>Marasmiineae</taxon>
        <taxon>Marasmiaceae</taxon>
        <taxon>Tetrapyrgos</taxon>
    </lineage>
</organism>
<dbReference type="Proteomes" id="UP000559256">
    <property type="component" value="Unassembled WGS sequence"/>
</dbReference>
<keyword evidence="1" id="KW-1133">Transmembrane helix</keyword>
<dbReference type="OrthoDB" id="8300214at2759"/>
<evidence type="ECO:0000313" key="3">
    <source>
        <dbReference type="Proteomes" id="UP000559256"/>
    </source>
</evidence>
<evidence type="ECO:0000256" key="1">
    <source>
        <dbReference type="SAM" id="Phobius"/>
    </source>
</evidence>
<evidence type="ECO:0000313" key="2">
    <source>
        <dbReference type="EMBL" id="KAF5364828.1"/>
    </source>
</evidence>
<accession>A0A8H5GGZ5</accession>
<sequence length="268" mass="30096">MYRSHKDESSEYVPLAMHQDGDSGEDVDYCLHRLIPVSEPPAITRPSPYVFWTSVLIALLSLVNLILISKTILHYQVSDAALDALPYPDLHVGFNRIEKLLHNTLPRAYIHVWPTHIARINQGLKNAVYGSFYEVFISVKKGPIETRKQDLVTKGDISEIEVWSIISPAVAASASVSCESVGQSDLDNLDFDTMSWNNRPVRGELLGTLDLQSGQGLLNATTEKFACPRRNKHLVVELRCIRVDCQVSFSRIMDVHPSMGFELLRQVP</sequence>
<reference evidence="2 3" key="1">
    <citation type="journal article" date="2020" name="ISME J.">
        <title>Uncovering the hidden diversity of litter-decomposition mechanisms in mushroom-forming fungi.</title>
        <authorList>
            <person name="Floudas D."/>
            <person name="Bentzer J."/>
            <person name="Ahren D."/>
            <person name="Johansson T."/>
            <person name="Persson P."/>
            <person name="Tunlid A."/>
        </authorList>
    </citation>
    <scope>NUCLEOTIDE SEQUENCE [LARGE SCALE GENOMIC DNA]</scope>
    <source>
        <strain evidence="2 3">CBS 291.85</strain>
    </source>
</reference>
<comment type="caution">
    <text evidence="2">The sequence shown here is derived from an EMBL/GenBank/DDBJ whole genome shotgun (WGS) entry which is preliminary data.</text>
</comment>
<dbReference type="AlphaFoldDB" id="A0A8H5GGZ5"/>
<gene>
    <name evidence="2" type="ORF">D9758_009360</name>
</gene>
<protein>
    <submittedName>
        <fullName evidence="2">Uncharacterized protein</fullName>
    </submittedName>
</protein>
<name>A0A8H5GGZ5_9AGAR</name>
<keyword evidence="1" id="KW-0812">Transmembrane</keyword>